<protein>
    <submittedName>
        <fullName evidence="1">DNA internalization-related competence protein ComEC/Rec2</fullName>
    </submittedName>
</protein>
<dbReference type="EMBL" id="CACVAR010000108">
    <property type="protein sequence ID" value="CAA6802913.1"/>
    <property type="molecule type" value="Genomic_DNA"/>
</dbReference>
<proteinExistence type="predicted"/>
<gene>
    <name evidence="1" type="ORF">HELGO_WM85388</name>
</gene>
<evidence type="ECO:0000313" key="1">
    <source>
        <dbReference type="EMBL" id="CAA6802913.1"/>
    </source>
</evidence>
<organism evidence="1">
    <name type="scientific">uncultured Sulfurovum sp</name>
    <dbReference type="NCBI Taxonomy" id="269237"/>
    <lineage>
        <taxon>Bacteria</taxon>
        <taxon>Pseudomonadati</taxon>
        <taxon>Campylobacterota</taxon>
        <taxon>Epsilonproteobacteria</taxon>
        <taxon>Campylobacterales</taxon>
        <taxon>Sulfurovaceae</taxon>
        <taxon>Sulfurovum</taxon>
        <taxon>environmental samples</taxon>
    </lineage>
</organism>
<dbReference type="InterPro" id="IPR036866">
    <property type="entry name" value="RibonucZ/Hydroxyglut_hydro"/>
</dbReference>
<dbReference type="Gene3D" id="3.60.15.10">
    <property type="entry name" value="Ribonuclease Z/Hydroxyacylglutathione hydrolase-like"/>
    <property type="match status" value="1"/>
</dbReference>
<reference evidence="1" key="1">
    <citation type="submission" date="2020-01" db="EMBL/GenBank/DDBJ databases">
        <authorList>
            <person name="Meier V. D."/>
            <person name="Meier V D."/>
        </authorList>
    </citation>
    <scope>NUCLEOTIDE SEQUENCE</scope>
    <source>
        <strain evidence="1">HLG_WM_MAG_03</strain>
    </source>
</reference>
<name>A0A6S6S5D4_9BACT</name>
<dbReference type="AlphaFoldDB" id="A0A6S6S5D4"/>
<accession>A0A6S6S5D4</accession>
<sequence>MLDQNMNGSQVIDLLTISHFDQDHISGLGYLLSKFRVKTLLLPLVDDLAYRLFLAFEYSIATDSEHIEFFINPTEYLLRKYDSRIDNIILVPPSSSNIKGDEKVVNPESIENGNLSFKAIKTERYLNTLISTLSPKGSLLVQDIFQFIPYNDASLQLALTEKFINAVENQKDQIFKESGSSLDFKSIIDSIKELYDTEFGKSAKKRNIISLFLFASPLNHSSDRIEVSEYRDVIDINRDQDYLFSPYPKSKNATLYTGDGYLDKESRLKSLRDYIGEENFKRISCFQVMHHGARSCWYEGLASDIKPLISVFSADATRKRPGHPHGEVLRDFLPHSPVLVDKENNLSVKFY</sequence>
<dbReference type="SUPFAM" id="SSF56281">
    <property type="entry name" value="Metallo-hydrolase/oxidoreductase"/>
    <property type="match status" value="1"/>
</dbReference>